<gene>
    <name evidence="2" type="ORF">CJD38_09040</name>
</gene>
<dbReference type="OrthoDB" id="5631879at2"/>
<dbReference type="SUPFAM" id="SSF56935">
    <property type="entry name" value="Porins"/>
    <property type="match status" value="1"/>
</dbReference>
<evidence type="ECO:0000313" key="3">
    <source>
        <dbReference type="Proteomes" id="UP000244248"/>
    </source>
</evidence>
<feature type="chain" id="PRO_5015623165" description="Porin" evidence="1">
    <location>
        <begin position="22"/>
        <end position="392"/>
    </location>
</feature>
<dbReference type="InterPro" id="IPR011486">
    <property type="entry name" value="BBP2"/>
</dbReference>
<protein>
    <recommendedName>
        <fullName evidence="4">Porin</fullName>
    </recommendedName>
</protein>
<dbReference type="InterPro" id="IPR023614">
    <property type="entry name" value="Porin_dom_sf"/>
</dbReference>
<evidence type="ECO:0000256" key="1">
    <source>
        <dbReference type="SAM" id="SignalP"/>
    </source>
</evidence>
<dbReference type="Pfam" id="PF07642">
    <property type="entry name" value="BBP2"/>
    <property type="match status" value="1"/>
</dbReference>
<keyword evidence="1" id="KW-0732">Signal</keyword>
<evidence type="ECO:0008006" key="4">
    <source>
        <dbReference type="Google" id="ProtNLM"/>
    </source>
</evidence>
<name>A0A2T5MFX7_9GAMM</name>
<accession>A0A2T5MFX7</accession>
<reference evidence="2 3" key="1">
    <citation type="submission" date="2018-04" db="EMBL/GenBank/DDBJ databases">
        <title>Novel species isolated from glacier.</title>
        <authorList>
            <person name="Liu Q."/>
            <person name="Xin Y.-H."/>
        </authorList>
    </citation>
    <scope>NUCLEOTIDE SEQUENCE [LARGE SCALE GENOMIC DNA]</scope>
    <source>
        <strain evidence="2 3">GT1R17</strain>
    </source>
</reference>
<proteinExistence type="predicted"/>
<dbReference type="AlphaFoldDB" id="A0A2T5MFX7"/>
<evidence type="ECO:0000313" key="2">
    <source>
        <dbReference type="EMBL" id="PTU31470.1"/>
    </source>
</evidence>
<feature type="signal peptide" evidence="1">
    <location>
        <begin position="1"/>
        <end position="21"/>
    </location>
</feature>
<dbReference type="Gene3D" id="2.40.160.10">
    <property type="entry name" value="Porin"/>
    <property type="match status" value="1"/>
</dbReference>
<dbReference type="EMBL" id="QANS01000003">
    <property type="protein sequence ID" value="PTU31470.1"/>
    <property type="molecule type" value="Genomic_DNA"/>
</dbReference>
<comment type="caution">
    <text evidence="2">The sequence shown here is derived from an EMBL/GenBank/DDBJ whole genome shotgun (WGS) entry which is preliminary data.</text>
</comment>
<keyword evidence="3" id="KW-1185">Reference proteome</keyword>
<dbReference type="Proteomes" id="UP000244248">
    <property type="component" value="Unassembled WGS sequence"/>
</dbReference>
<sequence length="392" mass="40746">MRKNIIVAAASLAFLPVVSFAAAPTLTEVLDASGVSLTGHASGSWAYNHVTANGGGGSLTTNQFTFDQAQLTISKLPAEGFGASVDIYAGQDVAGGTYNYVDPFAPIASVPQNILPTGFYNKYSVLGGAGGSEVVLHQAFVQYASGGLTVIGGKFATLAGYEVAADGSNNNATRSILFSQQAFTLTGVRVGYKVSDMATLYVGLSNSVTAPIVPLLGLPAPLPNTYDFDPQKTVEVGVALAPIKGLAINVTDYRGTEVSAANGPGTAKNNLLDAVVSYSIGDLSFAYNGDYNTSKTAGSNAKFLGHALYANYQITSKVRAGVRGELTNAWDSVVGGPKVKRNEVTLTGDYAAAKNFNLISDVRYASVQNDGALFIGPDAHQTSFVLKAVYKF</sequence>
<dbReference type="RefSeq" id="WP_107940013.1">
    <property type="nucleotide sequence ID" value="NZ_QANS01000003.1"/>
</dbReference>
<organism evidence="2 3">
    <name type="scientific">Stenotrophobium rhamnosiphilum</name>
    <dbReference type="NCBI Taxonomy" id="2029166"/>
    <lineage>
        <taxon>Bacteria</taxon>
        <taxon>Pseudomonadati</taxon>
        <taxon>Pseudomonadota</taxon>
        <taxon>Gammaproteobacteria</taxon>
        <taxon>Nevskiales</taxon>
        <taxon>Nevskiaceae</taxon>
        <taxon>Stenotrophobium</taxon>
    </lineage>
</organism>